<accession>A0A2P6U494</accession>
<dbReference type="InterPro" id="IPR011990">
    <property type="entry name" value="TPR-like_helical_dom_sf"/>
</dbReference>
<gene>
    <name evidence="1" type="ORF">C2E21_0546</name>
</gene>
<sequence>MQATTVATPQLASAGCQRQQAAACRPAAAALRCSRTAPFQQAQAVQRAGCRTLVRVSVQAQAAQAAVKEEFYEVYLDKPLGVKFARGNDGGAYVTRSDPKLGNTDERIEAGDKVVKVSASFGDDVWEALNFGQVIYAIKTRNGQVYLRMKRNFGDMSALEEEELTETEKMFKAERGGGNYGAGTKEMQERNYIARKEAERKRRELFDDALSKFKKGKVEESLIDFENVLALEPKNYLGDDFSRVTQIYRVTQYNIACCYSMLGDEEDGLEALNAAMASGFEDFDKIRSDPNLANLRKSPKFKPLLNRYDEPIINEGAIKALKSIFSFGKKADDDL</sequence>
<evidence type="ECO:0000313" key="2">
    <source>
        <dbReference type="Proteomes" id="UP000239899"/>
    </source>
</evidence>
<keyword evidence="2" id="KW-1185">Reference proteome</keyword>
<dbReference type="OrthoDB" id="439127at2759"/>
<dbReference type="PANTHER" id="PTHR47661:SF3">
    <property type="entry name" value="PROTEIN CONTAINING PDZ DOMAIN, A K-BOX DOMAIN, AND A TPR REGION"/>
    <property type="match status" value="1"/>
</dbReference>
<dbReference type="STRING" id="3076.A0A2P6U494"/>
<organism evidence="1 2">
    <name type="scientific">Chlorella sorokiniana</name>
    <name type="common">Freshwater green alga</name>
    <dbReference type="NCBI Taxonomy" id="3076"/>
    <lineage>
        <taxon>Eukaryota</taxon>
        <taxon>Viridiplantae</taxon>
        <taxon>Chlorophyta</taxon>
        <taxon>core chlorophytes</taxon>
        <taxon>Trebouxiophyceae</taxon>
        <taxon>Chlorellales</taxon>
        <taxon>Chlorellaceae</taxon>
        <taxon>Chlorella clade</taxon>
        <taxon>Chlorella</taxon>
    </lineage>
</organism>
<reference evidence="1 2" key="1">
    <citation type="journal article" date="2018" name="Plant J.">
        <title>Genome sequences of Chlorella sorokiniana UTEX 1602 and Micractinium conductrix SAG 241.80: implications to maltose excretion by a green alga.</title>
        <authorList>
            <person name="Arriola M.B."/>
            <person name="Velmurugan N."/>
            <person name="Zhang Y."/>
            <person name="Plunkett M.H."/>
            <person name="Hondzo H."/>
            <person name="Barney B.M."/>
        </authorList>
    </citation>
    <scope>NUCLEOTIDE SEQUENCE [LARGE SCALE GENOMIC DNA]</scope>
    <source>
        <strain evidence="2">UTEX 1602</strain>
    </source>
</reference>
<dbReference type="SUPFAM" id="SSF48452">
    <property type="entry name" value="TPR-like"/>
    <property type="match status" value="1"/>
</dbReference>
<protein>
    <submittedName>
        <fullName evidence="1">Tetratricopeptide-like helical</fullName>
    </submittedName>
</protein>
<dbReference type="NCBIfam" id="NF047558">
    <property type="entry name" value="TPR_END_plus"/>
    <property type="match status" value="1"/>
</dbReference>
<dbReference type="PANTHER" id="PTHR47661">
    <property type="entry name" value="PHOSPHOGLUCAN PHOSPHATASE LSF1, CHLOROPLASTIC"/>
    <property type="match status" value="1"/>
</dbReference>
<comment type="caution">
    <text evidence="1">The sequence shown here is derived from an EMBL/GenBank/DDBJ whole genome shotgun (WGS) entry which is preliminary data.</text>
</comment>
<evidence type="ECO:0000313" key="1">
    <source>
        <dbReference type="EMBL" id="PRW61131.1"/>
    </source>
</evidence>
<dbReference type="Gene3D" id="1.25.40.10">
    <property type="entry name" value="Tetratricopeptide repeat domain"/>
    <property type="match status" value="1"/>
</dbReference>
<proteinExistence type="predicted"/>
<dbReference type="AlphaFoldDB" id="A0A2P6U494"/>
<dbReference type="EMBL" id="LHPG02000001">
    <property type="protein sequence ID" value="PRW61131.1"/>
    <property type="molecule type" value="Genomic_DNA"/>
</dbReference>
<dbReference type="Proteomes" id="UP000239899">
    <property type="component" value="Unassembled WGS sequence"/>
</dbReference>
<name>A0A2P6U494_CHLSO</name>